<dbReference type="AlphaFoldDB" id="A0A914WJU8"/>
<accession>A0A914WJU8</accession>
<feature type="domain" description="THAP4-like heme-binding" evidence="2">
    <location>
        <begin position="27"/>
        <end position="188"/>
    </location>
</feature>
<dbReference type="InterPro" id="IPR045165">
    <property type="entry name" value="Nitrobindin"/>
</dbReference>
<evidence type="ECO:0000313" key="4">
    <source>
        <dbReference type="WBParaSite" id="PSAMB.scaffold4390size14800.g24172.t1"/>
    </source>
</evidence>
<evidence type="ECO:0000256" key="1">
    <source>
        <dbReference type="SAM" id="SignalP"/>
    </source>
</evidence>
<dbReference type="WBParaSite" id="PSAMB.scaffold4390size14800.g24172.t1">
    <property type="protein sequence ID" value="PSAMB.scaffold4390size14800.g24172.t1"/>
    <property type="gene ID" value="PSAMB.scaffold4390size14800.g24172"/>
</dbReference>
<dbReference type="Proteomes" id="UP000887566">
    <property type="component" value="Unplaced"/>
</dbReference>
<dbReference type="PANTHER" id="PTHR15854:SF16">
    <property type="entry name" value="THAP4-LIKE HEME-BINDING BETA-BARREL DOMAIN-CONTAINING PROTEIN"/>
    <property type="match status" value="1"/>
</dbReference>
<protein>
    <submittedName>
        <fullName evidence="4">THAP4-like heme-binding beta-barrel domain-containing protein</fullName>
    </submittedName>
</protein>
<dbReference type="InterPro" id="IPR012674">
    <property type="entry name" value="Calycin"/>
</dbReference>
<dbReference type="SUPFAM" id="SSF50814">
    <property type="entry name" value="Lipocalins"/>
    <property type="match status" value="1"/>
</dbReference>
<dbReference type="CDD" id="cd07828">
    <property type="entry name" value="lipocalin_heme-bd-THAP4-like"/>
    <property type="match status" value="1"/>
</dbReference>
<evidence type="ECO:0000259" key="2">
    <source>
        <dbReference type="Pfam" id="PF08768"/>
    </source>
</evidence>
<sequence length="191" mass="21581">MNLKCCLQSLILGILLENFVLAELPDNLKKLEWIIGKWEGQFHGKVRWPTIPTMTYGEILTIAEAPVAAAAGISFLNYSAVSWSHSTKDHLHDEWGYLGVNKNGVATLMTTGNNGFNKIEEGPAQYGLLVLDLKEIGRISFSRDLPVKNLRRTFRILDSKHMEQVLDMQTDTHPKYDGTQEHARIIYEKVA</sequence>
<keyword evidence="3" id="KW-1185">Reference proteome</keyword>
<feature type="chain" id="PRO_5036734420" evidence="1">
    <location>
        <begin position="23"/>
        <end position="191"/>
    </location>
</feature>
<dbReference type="Gene3D" id="2.40.128.20">
    <property type="match status" value="1"/>
</dbReference>
<keyword evidence="1" id="KW-0732">Signal</keyword>
<reference evidence="4" key="1">
    <citation type="submission" date="2022-11" db="UniProtKB">
        <authorList>
            <consortium name="WormBaseParasite"/>
        </authorList>
    </citation>
    <scope>IDENTIFICATION</scope>
</reference>
<dbReference type="InterPro" id="IPR014878">
    <property type="entry name" value="THAP4-like_heme-bd"/>
</dbReference>
<dbReference type="Pfam" id="PF08768">
    <property type="entry name" value="THAP4_heme-bd"/>
    <property type="match status" value="1"/>
</dbReference>
<name>A0A914WJU8_9BILA</name>
<organism evidence="3 4">
    <name type="scientific">Plectus sambesii</name>
    <dbReference type="NCBI Taxonomy" id="2011161"/>
    <lineage>
        <taxon>Eukaryota</taxon>
        <taxon>Metazoa</taxon>
        <taxon>Ecdysozoa</taxon>
        <taxon>Nematoda</taxon>
        <taxon>Chromadorea</taxon>
        <taxon>Plectida</taxon>
        <taxon>Plectina</taxon>
        <taxon>Plectoidea</taxon>
        <taxon>Plectidae</taxon>
        <taxon>Plectus</taxon>
    </lineage>
</organism>
<dbReference type="PANTHER" id="PTHR15854">
    <property type="entry name" value="THAP4 PROTEIN"/>
    <property type="match status" value="1"/>
</dbReference>
<evidence type="ECO:0000313" key="3">
    <source>
        <dbReference type="Proteomes" id="UP000887566"/>
    </source>
</evidence>
<proteinExistence type="predicted"/>
<feature type="signal peptide" evidence="1">
    <location>
        <begin position="1"/>
        <end position="22"/>
    </location>
</feature>